<dbReference type="GO" id="GO:0015123">
    <property type="term" value="F:acetate transmembrane transporter activity"/>
    <property type="evidence" value="ECO:0007669"/>
    <property type="project" value="TreeGrafter"/>
</dbReference>
<reference evidence="7" key="1">
    <citation type="submission" date="2022-08" db="EMBL/GenBank/DDBJ databases">
        <title>Novel sulphate-reducing endosymbionts in the free-living metamonad Anaeramoeba.</title>
        <authorList>
            <person name="Jerlstrom-Hultqvist J."/>
            <person name="Cepicka I."/>
            <person name="Gallot-Lavallee L."/>
            <person name="Salas-Leiva D."/>
            <person name="Curtis B.A."/>
            <person name="Zahonova K."/>
            <person name="Pipaliya S."/>
            <person name="Dacks J."/>
            <person name="Roger A.J."/>
        </authorList>
    </citation>
    <scope>NUCLEOTIDE SEQUENCE</scope>
    <source>
        <strain evidence="7">Busselton2</strain>
    </source>
</reference>
<comment type="subcellular location">
    <subcellularLocation>
        <location evidence="1">Membrane</location>
        <topology evidence="1">Multi-pass membrane protein</topology>
    </subcellularLocation>
</comment>
<evidence type="ECO:0000256" key="4">
    <source>
        <dbReference type="ARBA" id="ARBA00022989"/>
    </source>
</evidence>
<evidence type="ECO:0000256" key="3">
    <source>
        <dbReference type="ARBA" id="ARBA00022692"/>
    </source>
</evidence>
<organism evidence="7 8">
    <name type="scientific">Anaeramoeba flamelloides</name>
    <dbReference type="NCBI Taxonomy" id="1746091"/>
    <lineage>
        <taxon>Eukaryota</taxon>
        <taxon>Metamonada</taxon>
        <taxon>Anaeramoebidae</taxon>
        <taxon>Anaeramoeba</taxon>
    </lineage>
</organism>
<dbReference type="NCBIfam" id="NF038013">
    <property type="entry name" value="AceTr_1"/>
    <property type="match status" value="1"/>
</dbReference>
<feature type="transmembrane region" description="Helical" evidence="6">
    <location>
        <begin position="92"/>
        <end position="110"/>
    </location>
</feature>
<evidence type="ECO:0000313" key="7">
    <source>
        <dbReference type="EMBL" id="KAJ3448904.1"/>
    </source>
</evidence>
<feature type="transmembrane region" description="Helical" evidence="6">
    <location>
        <begin position="149"/>
        <end position="168"/>
    </location>
</feature>
<protein>
    <submittedName>
        <fullName evidence="7">Inner membrane protein yaah</fullName>
    </submittedName>
</protein>
<dbReference type="InterPro" id="IPR000791">
    <property type="entry name" value="Gpr1/Fun34/SatP-like"/>
</dbReference>
<sequence length="250" mass="27598">MSGLVYDEGFSQLNDQSDIELEMKTQKGHMIQIPPSVIPFPDHYKMEITSVPKVNCDPGPVGLFSLCVGCCILIAADFGITAESGILLRAPWLFWIPGIAQLVAGILEVFRKNTFGSFAFIIYGALWCGLGWTYMQILYGGVEDTKKEMQHFGIVCIGYLIFSIILFIGSLGLNVTFPIILGFISLALLMLVIHIFTGFTAIPVALGLLGVAIPAWYTAYAIMLNTYGERTILNVGKPIHKWIPKKKEEN</sequence>
<dbReference type="Proteomes" id="UP001146793">
    <property type="component" value="Unassembled WGS sequence"/>
</dbReference>
<feature type="transmembrane region" description="Helical" evidence="6">
    <location>
        <begin position="61"/>
        <end position="80"/>
    </location>
</feature>
<dbReference type="EMBL" id="JANTQA010000015">
    <property type="protein sequence ID" value="KAJ3448904.1"/>
    <property type="molecule type" value="Genomic_DNA"/>
</dbReference>
<feature type="transmembrane region" description="Helical" evidence="6">
    <location>
        <begin position="175"/>
        <end position="196"/>
    </location>
</feature>
<evidence type="ECO:0000256" key="2">
    <source>
        <dbReference type="ARBA" id="ARBA00005587"/>
    </source>
</evidence>
<evidence type="ECO:0000256" key="5">
    <source>
        <dbReference type="ARBA" id="ARBA00023136"/>
    </source>
</evidence>
<evidence type="ECO:0000313" key="8">
    <source>
        <dbReference type="Proteomes" id="UP001146793"/>
    </source>
</evidence>
<name>A0AAV8A3Y1_9EUKA</name>
<dbReference type="GO" id="GO:0005886">
    <property type="term" value="C:plasma membrane"/>
    <property type="evidence" value="ECO:0007669"/>
    <property type="project" value="TreeGrafter"/>
</dbReference>
<evidence type="ECO:0000256" key="6">
    <source>
        <dbReference type="SAM" id="Phobius"/>
    </source>
</evidence>
<dbReference type="Pfam" id="PF01184">
    <property type="entry name" value="Gpr1_Fun34_YaaH"/>
    <property type="match status" value="1"/>
</dbReference>
<keyword evidence="3 6" id="KW-0812">Transmembrane</keyword>
<keyword evidence="4 6" id="KW-1133">Transmembrane helix</keyword>
<keyword evidence="5 6" id="KW-0472">Membrane</keyword>
<feature type="transmembrane region" description="Helical" evidence="6">
    <location>
        <begin position="117"/>
        <end position="137"/>
    </location>
</feature>
<comment type="similarity">
    <text evidence="2">Belongs to the acetate uptake transporter (AceTr) (TC 2.A.96) family.</text>
</comment>
<gene>
    <name evidence="7" type="ORF">M0812_01391</name>
</gene>
<evidence type="ECO:0000256" key="1">
    <source>
        <dbReference type="ARBA" id="ARBA00004141"/>
    </source>
</evidence>
<proteinExistence type="inferred from homology"/>
<feature type="transmembrane region" description="Helical" evidence="6">
    <location>
        <begin position="202"/>
        <end position="223"/>
    </location>
</feature>
<comment type="caution">
    <text evidence="7">The sequence shown here is derived from an EMBL/GenBank/DDBJ whole genome shotgun (WGS) entry which is preliminary data.</text>
</comment>
<dbReference type="PANTHER" id="PTHR31123">
    <property type="entry name" value="ACCUMULATION OF DYADS PROTEIN 2-RELATED"/>
    <property type="match status" value="1"/>
</dbReference>
<accession>A0AAV8A3Y1</accession>
<dbReference type="PANTHER" id="PTHR31123:SF1">
    <property type="entry name" value="ACCUMULATION OF DYADS PROTEIN 2-RELATED"/>
    <property type="match status" value="1"/>
</dbReference>
<dbReference type="InterPro" id="IPR051633">
    <property type="entry name" value="AceTr"/>
</dbReference>
<dbReference type="AlphaFoldDB" id="A0AAV8A3Y1"/>